<dbReference type="EMBL" id="JAMYWD010000011">
    <property type="protein sequence ID" value="KAJ4954775.1"/>
    <property type="molecule type" value="Genomic_DNA"/>
</dbReference>
<dbReference type="Pfam" id="PF05542">
    <property type="entry name" value="DUF760"/>
    <property type="match status" value="1"/>
</dbReference>
<proteinExistence type="predicted"/>
<accession>A0A9Q0GYE4</accession>
<reference evidence="1" key="1">
    <citation type="journal article" date="2023" name="Plant J.">
        <title>The genome of the king protea, Protea cynaroides.</title>
        <authorList>
            <person name="Chang J."/>
            <person name="Duong T.A."/>
            <person name="Schoeman C."/>
            <person name="Ma X."/>
            <person name="Roodt D."/>
            <person name="Barker N."/>
            <person name="Li Z."/>
            <person name="Van de Peer Y."/>
            <person name="Mizrachi E."/>
        </authorList>
    </citation>
    <scope>NUCLEOTIDE SEQUENCE</scope>
    <source>
        <tissue evidence="1">Young leaves</tissue>
    </source>
</reference>
<dbReference type="InterPro" id="IPR038925">
    <property type="entry name" value="At3g17800-like"/>
</dbReference>
<dbReference type="Proteomes" id="UP001141806">
    <property type="component" value="Unassembled WGS sequence"/>
</dbReference>
<dbReference type="PANTHER" id="PTHR31808">
    <property type="entry name" value="EXPRESSED PROTEIN"/>
    <property type="match status" value="1"/>
</dbReference>
<name>A0A9Q0GYE4_9MAGN</name>
<dbReference type="PANTHER" id="PTHR31808:SF9">
    <property type="entry name" value="F21O3.2 PROTEIN"/>
    <property type="match status" value="1"/>
</dbReference>
<keyword evidence="2" id="KW-1185">Reference proteome</keyword>
<evidence type="ECO:0000313" key="1">
    <source>
        <dbReference type="EMBL" id="KAJ4954775.1"/>
    </source>
</evidence>
<evidence type="ECO:0000313" key="2">
    <source>
        <dbReference type="Proteomes" id="UP001141806"/>
    </source>
</evidence>
<sequence length="415" mass="47183">MDCCVPYRRIPIAEALPSAVKSEGDFKVFSRLPSSDASRNLSFSSQRGIKFRFGGQIRWWNDKRSIRTALIAAASAESNPCGFSKSIVNLPLEPRSSAGKFLSVVLQNQHHLFELAVSEQLNELAAERDEAISRKQHSEDSPESCLHRRIAELKEQECQIVVEDVMYMLVVHKFSEINVAMVPRFCINHGRAEIWPSKDKELQSIHRDEVLEMVREHVATILGWRGKSNVTENWTSRTTTQLQRLQLGRVYAASVMYGYFLKSACLRHNLDQHLALTNHDIPLVHGIHVPLAEFHRHGLENLTGLSHSTDPWATSLSQVSRKHSRKQEKLRSYLMGFDPETLQICAKVKSQEAVNLIEKHSWALFGDEMGSLESDEVIDVTFDSLKRLALEAVAFGSFLWDVEGYVDSVYRLKEN</sequence>
<dbReference type="InterPro" id="IPR008479">
    <property type="entry name" value="DUF760"/>
</dbReference>
<organism evidence="1 2">
    <name type="scientific">Protea cynaroides</name>
    <dbReference type="NCBI Taxonomy" id="273540"/>
    <lineage>
        <taxon>Eukaryota</taxon>
        <taxon>Viridiplantae</taxon>
        <taxon>Streptophyta</taxon>
        <taxon>Embryophyta</taxon>
        <taxon>Tracheophyta</taxon>
        <taxon>Spermatophyta</taxon>
        <taxon>Magnoliopsida</taxon>
        <taxon>Proteales</taxon>
        <taxon>Proteaceae</taxon>
        <taxon>Protea</taxon>
    </lineage>
</organism>
<protein>
    <recommendedName>
        <fullName evidence="3">UV-B-induced protein</fullName>
    </recommendedName>
</protein>
<evidence type="ECO:0008006" key="3">
    <source>
        <dbReference type="Google" id="ProtNLM"/>
    </source>
</evidence>
<dbReference type="AlphaFoldDB" id="A0A9Q0GYE4"/>
<gene>
    <name evidence="1" type="ORF">NE237_011558</name>
</gene>
<comment type="caution">
    <text evidence="1">The sequence shown here is derived from an EMBL/GenBank/DDBJ whole genome shotgun (WGS) entry which is preliminary data.</text>
</comment>
<dbReference type="OrthoDB" id="25131at2759"/>